<dbReference type="SUPFAM" id="SSF51905">
    <property type="entry name" value="FAD/NAD(P)-binding domain"/>
    <property type="match status" value="1"/>
</dbReference>
<protein>
    <submittedName>
        <fullName evidence="3">FAD-dependent oxidoreductase</fullName>
    </submittedName>
</protein>
<comment type="similarity">
    <text evidence="1">Belongs to the class-I pyridine nucleotide-disulfide oxidoreductase family.</text>
</comment>
<organism evidence="3 4">
    <name type="scientific">Bacillus carboniphilus</name>
    <dbReference type="NCBI Taxonomy" id="86663"/>
    <lineage>
        <taxon>Bacteria</taxon>
        <taxon>Bacillati</taxon>
        <taxon>Bacillota</taxon>
        <taxon>Bacilli</taxon>
        <taxon>Bacillales</taxon>
        <taxon>Bacillaceae</taxon>
        <taxon>Bacillus</taxon>
    </lineage>
</organism>
<dbReference type="InterPro" id="IPR036188">
    <property type="entry name" value="FAD/NAD-bd_sf"/>
</dbReference>
<feature type="domain" description="FAD/NAD(P)-binding" evidence="2">
    <location>
        <begin position="4"/>
        <end position="219"/>
    </location>
</feature>
<dbReference type="PRINTS" id="PR00368">
    <property type="entry name" value="FADPNR"/>
</dbReference>
<dbReference type="PANTHER" id="PTHR22912:SF151">
    <property type="entry name" value="DIHYDROLIPOYL DEHYDROGENASE, MITOCHONDRIAL"/>
    <property type="match status" value="1"/>
</dbReference>
<dbReference type="Pfam" id="PF07992">
    <property type="entry name" value="Pyr_redox_2"/>
    <property type="match status" value="1"/>
</dbReference>
<evidence type="ECO:0000313" key="4">
    <source>
        <dbReference type="Proteomes" id="UP001197974"/>
    </source>
</evidence>
<dbReference type="PANTHER" id="PTHR22912">
    <property type="entry name" value="DISULFIDE OXIDOREDUCTASE"/>
    <property type="match status" value="1"/>
</dbReference>
<name>A0ABY9JXY1_9BACI</name>
<evidence type="ECO:0000259" key="2">
    <source>
        <dbReference type="Pfam" id="PF07992"/>
    </source>
</evidence>
<evidence type="ECO:0000256" key="1">
    <source>
        <dbReference type="ARBA" id="ARBA00007532"/>
    </source>
</evidence>
<proteinExistence type="inferred from homology"/>
<evidence type="ECO:0000313" key="3">
    <source>
        <dbReference type="EMBL" id="WLR43382.1"/>
    </source>
</evidence>
<dbReference type="RefSeq" id="WP_306020090.1">
    <property type="nucleotide sequence ID" value="NZ_CP129013.1"/>
</dbReference>
<dbReference type="Proteomes" id="UP001197974">
    <property type="component" value="Chromosome"/>
</dbReference>
<dbReference type="EMBL" id="CP129013">
    <property type="protein sequence ID" value="WLR43382.1"/>
    <property type="molecule type" value="Genomic_DNA"/>
</dbReference>
<dbReference type="Gene3D" id="3.50.50.60">
    <property type="entry name" value="FAD/NAD(P)-binding domain"/>
    <property type="match status" value="3"/>
</dbReference>
<dbReference type="InterPro" id="IPR023753">
    <property type="entry name" value="FAD/NAD-binding_dom"/>
</dbReference>
<gene>
    <name evidence="3" type="ORF">LC087_04155</name>
</gene>
<sequence>MKADVTIIGGGPAGVEAALSAAEWSKNVILVSNHPIGELKSAYTNMILNHEKDILKYQTFWNPLFEQRKKEWEISLSAKLIEKGIHIVKGTAEFIDQETIRVFSDDEHLIQSNKVIVATGSHPVFPNKMQPDGNRIFSYQNIYKLTFIPSTMLVVGDGPIGYEMVNFFSNLGIKVTWLFPQQPFELYHENIQNYLLDFYIDKGVNIIKGPYVTSVVSKGGACCSKKRRW</sequence>
<keyword evidence="4" id="KW-1185">Reference proteome</keyword>
<dbReference type="InterPro" id="IPR050151">
    <property type="entry name" value="Class-I_Pyr_Nuc-Dis_Oxidored"/>
</dbReference>
<dbReference type="PRINTS" id="PR00411">
    <property type="entry name" value="PNDRDTASEI"/>
</dbReference>
<accession>A0ABY9JXY1</accession>
<reference evidence="3 4" key="1">
    <citation type="submission" date="2023-06" db="EMBL/GenBank/DDBJ databases">
        <title>Five Gram-positive bacteria isolated from mangrove sediments in Shenzhen, Guangdong, China.</title>
        <authorList>
            <person name="Yu S."/>
            <person name="Zheng W."/>
            <person name="Huang Y."/>
        </authorList>
    </citation>
    <scope>NUCLEOTIDE SEQUENCE [LARGE SCALE GENOMIC DNA]</scope>
    <source>
        <strain evidence="3 4">SaN35-3</strain>
    </source>
</reference>